<feature type="domain" description="NAA35-like N-terminal" evidence="6">
    <location>
        <begin position="146"/>
        <end position="273"/>
    </location>
</feature>
<feature type="domain" description="NAA35-like TPR repeats" evidence="7">
    <location>
        <begin position="731"/>
        <end position="934"/>
    </location>
</feature>
<feature type="compositionally biased region" description="Pro residues" evidence="5">
    <location>
        <begin position="96"/>
        <end position="113"/>
    </location>
</feature>
<feature type="region of interest" description="Disordered" evidence="5">
    <location>
        <begin position="533"/>
        <end position="558"/>
    </location>
</feature>
<proteinExistence type="inferred from homology"/>
<dbReference type="InterPro" id="IPR057982">
    <property type="entry name" value="TPR_NAA35"/>
</dbReference>
<feature type="region of interest" description="Disordered" evidence="5">
    <location>
        <begin position="939"/>
        <end position="988"/>
    </location>
</feature>
<dbReference type="Proteomes" id="UP000002630">
    <property type="component" value="Unassembled WGS sequence"/>
</dbReference>
<dbReference type="InterPro" id="IPR007244">
    <property type="entry name" value="Naa35_N"/>
</dbReference>
<evidence type="ECO:0000256" key="4">
    <source>
        <dbReference type="SAM" id="Coils"/>
    </source>
</evidence>
<dbReference type="Pfam" id="PF25789">
    <property type="entry name" value="TPR_NAA35"/>
    <property type="match status" value="2"/>
</dbReference>
<feature type="region of interest" description="Disordered" evidence="5">
    <location>
        <begin position="86"/>
        <end position="145"/>
    </location>
</feature>
<gene>
    <name evidence="8" type="ORF">Esi_0228_0005</name>
</gene>
<dbReference type="PANTHER" id="PTHR21373:SF0">
    <property type="entry name" value="N-ALPHA-ACETYLTRANSFERASE 35, NATC AUXILIARY SUBUNIT"/>
    <property type="match status" value="1"/>
</dbReference>
<evidence type="ECO:0000313" key="8">
    <source>
        <dbReference type="EMBL" id="CBJ30997.1"/>
    </source>
</evidence>
<comment type="subcellular location">
    <subcellularLocation>
        <location evidence="1">Cytoplasm</location>
    </subcellularLocation>
</comment>
<sequence length="1234" mass="128875">MDPASSEAPSPPPADGGQCTAPASTVAFDVTQLCRTAASMLGPDEMIHDADFSLYGAMSALELMDTKMDKPPPVLESLDQRIASGALPTNLDGSVPPLPAPPQPPTSPAPPPNPHEEAASSSPSPATGFQTPGVPPHPSSFGPSQRTLSVLDGMSVCEVAWHEGGSLPETLYACLYLHPDVFSAVLRGLGWPLEQAPGSSSARTRLDLRIKEGNFPWKPVDRALTLAVLAQSLATLRCCSLARDVMILADIFEEEDFYPSTFGFRLAPPVEDESLTDLLALAEAAMRARIKCTEPLRQTGGAGGGDSRSPDECILAHLESRTQLLRACLALRDAFTNKQRLKRLKALEKRRAEELAQKTAGAGDAGTPTTEGAAETTAAAGGGGGASAASGGLAAGQQNGSGSATATSGPEDDVEVDSEVVEAATGLAAMSIGGRCPAKAVQLDDGGTAEGDGRVGSSTVASAIGGRDGEECGAEAGSAEVKGGQEFPAAENGCSNAVGLVVEGRAVGTTGGGPGGKTGTALAAPCSGEVIERKGEEGEKEEDEGEEEHQQRSECARDDIETPLNGIVRCGDHLRAAALALESLLAIEAFVPGGTSAETTHEAARNRPPVGGGVTAGAGAVTLSAAANRQGNGGNRKMPPLPPVRLGGDAGGFAFEAEMNRHLLGSSPQHHVHFRRGRAEGPRALLLLAREAERACGVIRCDDLLDVRRSLLRLYQPPAESKGGPAIGTASLFARSVAAVCLYRQDMVLGRFDVMWFVAEAMTDVGVPDAVVNSPSGMAFLDRVGKPVYETLRTLCLNRGRQRMSLELQMQDWRTLQAYASTVDDAFQLQYGLGAGTQRYMSKWALTEVLGLMHRYLQIGVELQLPSAHEWSGMFWYWDYVMTTKMMAEGSLKESKDQLEAVKAQMEEERVMAKELQQVAQAAEAAELAHAAASAAAAAATPALSGGGGKKSKKKKRGGSKAKKPDAAAEAASPGPEASPAGSGAEVGGVKGMEGSCARGEKEEAACASTGAQKTQREISWAIRRDWETADMKLRQFLCRGSVRLIAGLESLGMMGQKAGEWSEFRFTSPEIIHRERFRAFQALETPAFQPHRAFLEAVEFDEKEAVRVVDASAECFRAARTLASDLLRQGDLAAKEASVAGVAAALAGSGCCSGDGGGCGDQDAPKAVAVVDAVGAGWATDRLELLAMAKLAVSNGVAAMQVVKRASAGGEKGRARLEFDAHSQFPVAKATFD</sequence>
<reference evidence="8 9" key="1">
    <citation type="journal article" date="2010" name="Nature">
        <title>The Ectocarpus genome and the independent evolution of multicellularity in brown algae.</title>
        <authorList>
            <person name="Cock J.M."/>
            <person name="Sterck L."/>
            <person name="Rouze P."/>
            <person name="Scornet D."/>
            <person name="Allen A.E."/>
            <person name="Amoutzias G."/>
            <person name="Anthouard V."/>
            <person name="Artiguenave F."/>
            <person name="Aury J.M."/>
            <person name="Badger J.H."/>
            <person name="Beszteri B."/>
            <person name="Billiau K."/>
            <person name="Bonnet E."/>
            <person name="Bothwell J.H."/>
            <person name="Bowler C."/>
            <person name="Boyen C."/>
            <person name="Brownlee C."/>
            <person name="Carrano C.J."/>
            <person name="Charrier B."/>
            <person name="Cho G.Y."/>
            <person name="Coelho S.M."/>
            <person name="Collen J."/>
            <person name="Corre E."/>
            <person name="Da Silva C."/>
            <person name="Delage L."/>
            <person name="Delaroque N."/>
            <person name="Dittami S.M."/>
            <person name="Doulbeau S."/>
            <person name="Elias M."/>
            <person name="Farnham G."/>
            <person name="Gachon C.M."/>
            <person name="Gschloessl B."/>
            <person name="Heesch S."/>
            <person name="Jabbari K."/>
            <person name="Jubin C."/>
            <person name="Kawai H."/>
            <person name="Kimura K."/>
            <person name="Kloareg B."/>
            <person name="Kupper F.C."/>
            <person name="Lang D."/>
            <person name="Le Bail A."/>
            <person name="Leblanc C."/>
            <person name="Lerouge P."/>
            <person name="Lohr M."/>
            <person name="Lopez P.J."/>
            <person name="Martens C."/>
            <person name="Maumus F."/>
            <person name="Michel G."/>
            <person name="Miranda-Saavedra D."/>
            <person name="Morales J."/>
            <person name="Moreau H."/>
            <person name="Motomura T."/>
            <person name="Nagasato C."/>
            <person name="Napoli C.A."/>
            <person name="Nelson D.R."/>
            <person name="Nyvall-Collen P."/>
            <person name="Peters A.F."/>
            <person name="Pommier C."/>
            <person name="Potin P."/>
            <person name="Poulain J."/>
            <person name="Quesneville H."/>
            <person name="Read B."/>
            <person name="Rensing S.A."/>
            <person name="Ritter A."/>
            <person name="Rousvoal S."/>
            <person name="Samanta M."/>
            <person name="Samson G."/>
            <person name="Schroeder D.C."/>
            <person name="Segurens B."/>
            <person name="Strittmatter M."/>
            <person name="Tonon T."/>
            <person name="Tregear J.W."/>
            <person name="Valentin K."/>
            <person name="von Dassow P."/>
            <person name="Yamagishi T."/>
            <person name="Van de Peer Y."/>
            <person name="Wincker P."/>
        </authorList>
    </citation>
    <scope>NUCLEOTIDE SEQUENCE [LARGE SCALE GENOMIC DNA]</scope>
    <source>
        <strain evidence="9">Ec32 / CCAP1310/4</strain>
    </source>
</reference>
<organism evidence="8 9">
    <name type="scientific">Ectocarpus siliculosus</name>
    <name type="common">Brown alga</name>
    <name type="synonym">Conferva siliculosa</name>
    <dbReference type="NCBI Taxonomy" id="2880"/>
    <lineage>
        <taxon>Eukaryota</taxon>
        <taxon>Sar</taxon>
        <taxon>Stramenopiles</taxon>
        <taxon>Ochrophyta</taxon>
        <taxon>PX clade</taxon>
        <taxon>Phaeophyceae</taxon>
        <taxon>Ectocarpales</taxon>
        <taxon>Ectocarpaceae</taxon>
        <taxon>Ectocarpus</taxon>
    </lineage>
</organism>
<evidence type="ECO:0000259" key="6">
    <source>
        <dbReference type="Pfam" id="PF04112"/>
    </source>
</evidence>
<feature type="compositionally biased region" description="Low complexity" evidence="5">
    <location>
        <begin position="968"/>
        <end position="984"/>
    </location>
</feature>
<name>D7FS56_ECTSI</name>
<accession>D7FS56</accession>
<dbReference type="GO" id="GO:0031417">
    <property type="term" value="C:NatC complex"/>
    <property type="evidence" value="ECO:0007669"/>
    <property type="project" value="InterPro"/>
</dbReference>
<evidence type="ECO:0000313" key="9">
    <source>
        <dbReference type="Proteomes" id="UP000002630"/>
    </source>
</evidence>
<comment type="similarity">
    <text evidence="2">Belongs to the MAK10 family.</text>
</comment>
<feature type="compositionally biased region" description="Basic residues" evidence="5">
    <location>
        <begin position="950"/>
        <end position="962"/>
    </location>
</feature>
<feature type="region of interest" description="Disordered" evidence="5">
    <location>
        <begin position="355"/>
        <end position="416"/>
    </location>
</feature>
<protein>
    <submittedName>
        <fullName evidence="8">Uncharacterized protein</fullName>
    </submittedName>
</protein>
<dbReference type="STRING" id="2880.D7FS56"/>
<evidence type="ECO:0000256" key="5">
    <source>
        <dbReference type="SAM" id="MobiDB-lite"/>
    </source>
</evidence>
<evidence type="ECO:0000256" key="1">
    <source>
        <dbReference type="ARBA" id="ARBA00004496"/>
    </source>
</evidence>
<keyword evidence="9" id="KW-1185">Reference proteome</keyword>
<feature type="compositionally biased region" description="Low complexity" evidence="5">
    <location>
        <begin position="387"/>
        <end position="406"/>
    </location>
</feature>
<dbReference type="EMBL" id="FN649760">
    <property type="protein sequence ID" value="CBJ30997.1"/>
    <property type="molecule type" value="Genomic_DNA"/>
</dbReference>
<keyword evidence="3" id="KW-0963">Cytoplasm</keyword>
<feature type="domain" description="NAA35-like TPR repeats" evidence="7">
    <location>
        <begin position="1032"/>
        <end position="1229"/>
    </location>
</feature>
<keyword evidence="4" id="KW-0175">Coiled coil</keyword>
<dbReference type="InParanoid" id="D7FS56"/>
<dbReference type="PANTHER" id="PTHR21373">
    <property type="entry name" value="GLUCOSE REPRESSIBLE PROTEIN MAK10"/>
    <property type="match status" value="1"/>
</dbReference>
<dbReference type="InterPro" id="IPR057983">
    <property type="entry name" value="NAA35-like_N"/>
</dbReference>
<dbReference type="Pfam" id="PF04112">
    <property type="entry name" value="Mak10"/>
    <property type="match status" value="1"/>
</dbReference>
<feature type="compositionally biased region" description="Acidic residues" evidence="5">
    <location>
        <begin position="538"/>
        <end position="547"/>
    </location>
</feature>
<dbReference type="AlphaFoldDB" id="D7FS56"/>
<evidence type="ECO:0000259" key="7">
    <source>
        <dbReference type="Pfam" id="PF25789"/>
    </source>
</evidence>
<evidence type="ECO:0000256" key="2">
    <source>
        <dbReference type="ARBA" id="ARBA00006289"/>
    </source>
</evidence>
<feature type="coiled-coil region" evidence="4">
    <location>
        <begin position="885"/>
        <end position="926"/>
    </location>
</feature>
<feature type="compositionally biased region" description="Low complexity" evidence="5">
    <location>
        <begin position="359"/>
        <end position="379"/>
    </location>
</feature>
<dbReference type="eggNOG" id="KOG2343">
    <property type="taxonomic scope" value="Eukaryota"/>
</dbReference>
<dbReference type="OrthoDB" id="269405at2759"/>
<evidence type="ECO:0000256" key="3">
    <source>
        <dbReference type="ARBA" id="ARBA00022490"/>
    </source>
</evidence>
<feature type="compositionally biased region" description="Basic and acidic residues" evidence="5">
    <location>
        <begin position="548"/>
        <end position="558"/>
    </location>
</feature>